<organism evidence="2 3">
    <name type="scientific">Heligmosomoides polygyrus</name>
    <name type="common">Parasitic roundworm</name>
    <dbReference type="NCBI Taxonomy" id="6339"/>
    <lineage>
        <taxon>Eukaryota</taxon>
        <taxon>Metazoa</taxon>
        <taxon>Ecdysozoa</taxon>
        <taxon>Nematoda</taxon>
        <taxon>Chromadorea</taxon>
        <taxon>Rhabditida</taxon>
        <taxon>Rhabditina</taxon>
        <taxon>Rhabditomorpha</taxon>
        <taxon>Strongyloidea</taxon>
        <taxon>Heligmosomidae</taxon>
        <taxon>Heligmosomoides</taxon>
    </lineage>
</organism>
<dbReference type="EMBL" id="UZAH01031761">
    <property type="protein sequence ID" value="VDP17648.1"/>
    <property type="molecule type" value="Genomic_DNA"/>
</dbReference>
<protein>
    <submittedName>
        <fullName evidence="3">Lipoprotein</fullName>
    </submittedName>
</protein>
<reference evidence="1 2" key="1">
    <citation type="submission" date="2018-11" db="EMBL/GenBank/DDBJ databases">
        <authorList>
            <consortium name="Pathogen Informatics"/>
        </authorList>
    </citation>
    <scope>NUCLEOTIDE SEQUENCE [LARGE SCALE GENOMIC DNA]</scope>
</reference>
<accession>A0A183GCQ4</accession>
<sequence length="84" mass="9750">MQLRLDDVDRRPEYRMRERRIKSAGDYTRLFFGCLVTNEPAAASEVFGNSLAADNWSWYQGADVKYRSGNCAQGNFYKFIKILT</sequence>
<accession>A0A3P8C987</accession>
<name>A0A183GCQ4_HELPZ</name>
<evidence type="ECO:0000313" key="2">
    <source>
        <dbReference type="Proteomes" id="UP000050761"/>
    </source>
</evidence>
<dbReference type="AlphaFoldDB" id="A0A183GCQ4"/>
<keyword evidence="2" id="KW-1185">Reference proteome</keyword>
<gene>
    <name evidence="1" type="ORF">HPBE_LOCUS19971</name>
</gene>
<evidence type="ECO:0000313" key="3">
    <source>
        <dbReference type="WBParaSite" id="HPBE_0001997301-mRNA-1"/>
    </source>
</evidence>
<evidence type="ECO:0000313" key="1">
    <source>
        <dbReference type="EMBL" id="VDP17648.1"/>
    </source>
</evidence>
<dbReference type="WBParaSite" id="HPBE_0001997301-mRNA-1">
    <property type="protein sequence ID" value="HPBE_0001997301-mRNA-1"/>
    <property type="gene ID" value="HPBE_0001997301"/>
</dbReference>
<dbReference type="Proteomes" id="UP000050761">
    <property type="component" value="Unassembled WGS sequence"/>
</dbReference>
<reference evidence="3" key="2">
    <citation type="submission" date="2019-09" db="UniProtKB">
        <authorList>
            <consortium name="WormBaseParasite"/>
        </authorList>
    </citation>
    <scope>IDENTIFICATION</scope>
</reference>
<proteinExistence type="predicted"/>